<dbReference type="InterPro" id="IPR000835">
    <property type="entry name" value="HTH_MarR-typ"/>
</dbReference>
<gene>
    <name evidence="3" type="ORF">EJC50_24350</name>
</gene>
<dbReference type="GO" id="GO:0003677">
    <property type="term" value="F:DNA binding"/>
    <property type="evidence" value="ECO:0007669"/>
    <property type="project" value="UniProtKB-KW"/>
</dbReference>
<protein>
    <submittedName>
        <fullName evidence="3">MarR family transcriptional regulator</fullName>
    </submittedName>
</protein>
<dbReference type="GO" id="GO:0006950">
    <property type="term" value="P:response to stress"/>
    <property type="evidence" value="ECO:0007669"/>
    <property type="project" value="TreeGrafter"/>
</dbReference>
<dbReference type="PANTHER" id="PTHR33164">
    <property type="entry name" value="TRANSCRIPTIONAL REGULATOR, MARR FAMILY"/>
    <property type="match status" value="1"/>
</dbReference>
<evidence type="ECO:0000259" key="2">
    <source>
        <dbReference type="PROSITE" id="PS50995"/>
    </source>
</evidence>
<dbReference type="PANTHER" id="PTHR33164:SF102">
    <property type="entry name" value="TRANSCRIPTIONAL REGULATORY PROTEIN"/>
    <property type="match status" value="1"/>
</dbReference>
<keyword evidence="4" id="KW-1185">Reference proteome</keyword>
<sequence length="151" mass="17885">MLMDDQHYERTVQLLHSFREIHQNHYQMLSRIAQQHGITPQQFLVIRALASSREMKLAELSDELHLGNSTTSGIVDRMVEAELIYRERSLTDRRSVTLRLAEKGERIWSNLVENKMDWVMPFMQIPAEDQIALLRIHKQIVHILEKIRKED</sequence>
<evidence type="ECO:0000313" key="3">
    <source>
        <dbReference type="EMBL" id="AZN42465.1"/>
    </source>
</evidence>
<dbReference type="OrthoDB" id="49580at2"/>
<reference evidence="4" key="1">
    <citation type="submission" date="2018-12" db="EMBL/GenBank/DDBJ databases">
        <title>Genome sequence of Peanibacillus sp.</title>
        <authorList>
            <person name="Subramani G."/>
            <person name="Srinivasan S."/>
            <person name="Kim M.K."/>
        </authorList>
    </citation>
    <scope>NUCLEOTIDE SEQUENCE [LARGE SCALE GENOMIC DNA]</scope>
    <source>
        <strain evidence="4">18JY67-1</strain>
    </source>
</reference>
<keyword evidence="1" id="KW-0238">DNA-binding</keyword>
<dbReference type="Proteomes" id="UP000272528">
    <property type="component" value="Chromosome"/>
</dbReference>
<dbReference type="EMBL" id="CP034437">
    <property type="protein sequence ID" value="AZN42465.1"/>
    <property type="molecule type" value="Genomic_DNA"/>
</dbReference>
<dbReference type="InterPro" id="IPR036388">
    <property type="entry name" value="WH-like_DNA-bd_sf"/>
</dbReference>
<evidence type="ECO:0000256" key="1">
    <source>
        <dbReference type="ARBA" id="ARBA00023125"/>
    </source>
</evidence>
<dbReference type="AlphaFoldDB" id="A0A3S9A9R1"/>
<dbReference type="SUPFAM" id="SSF46785">
    <property type="entry name" value="Winged helix' DNA-binding domain"/>
    <property type="match status" value="1"/>
</dbReference>
<proteinExistence type="predicted"/>
<dbReference type="RefSeq" id="WP_126018196.1">
    <property type="nucleotide sequence ID" value="NZ_CP034437.1"/>
</dbReference>
<dbReference type="InterPro" id="IPR036390">
    <property type="entry name" value="WH_DNA-bd_sf"/>
</dbReference>
<dbReference type="SMART" id="SM00347">
    <property type="entry name" value="HTH_MARR"/>
    <property type="match status" value="1"/>
</dbReference>
<dbReference type="Gene3D" id="1.10.10.10">
    <property type="entry name" value="Winged helix-like DNA-binding domain superfamily/Winged helix DNA-binding domain"/>
    <property type="match status" value="1"/>
</dbReference>
<organism evidence="3 4">
    <name type="scientific">Paenibacillus albus</name>
    <dbReference type="NCBI Taxonomy" id="2495582"/>
    <lineage>
        <taxon>Bacteria</taxon>
        <taxon>Bacillati</taxon>
        <taxon>Bacillota</taxon>
        <taxon>Bacilli</taxon>
        <taxon>Bacillales</taxon>
        <taxon>Paenibacillaceae</taxon>
        <taxon>Paenibacillus</taxon>
    </lineage>
</organism>
<dbReference type="InterPro" id="IPR039422">
    <property type="entry name" value="MarR/SlyA-like"/>
</dbReference>
<evidence type="ECO:0000313" key="4">
    <source>
        <dbReference type="Proteomes" id="UP000272528"/>
    </source>
</evidence>
<dbReference type="Pfam" id="PF01047">
    <property type="entry name" value="MarR"/>
    <property type="match status" value="1"/>
</dbReference>
<feature type="domain" description="HTH marR-type" evidence="2">
    <location>
        <begin position="11"/>
        <end position="149"/>
    </location>
</feature>
<dbReference type="GO" id="GO:0003700">
    <property type="term" value="F:DNA-binding transcription factor activity"/>
    <property type="evidence" value="ECO:0007669"/>
    <property type="project" value="InterPro"/>
</dbReference>
<dbReference type="KEGG" id="palb:EJC50_24350"/>
<dbReference type="PROSITE" id="PS50995">
    <property type="entry name" value="HTH_MARR_2"/>
    <property type="match status" value="1"/>
</dbReference>
<accession>A0A3S9A9R1</accession>
<name>A0A3S9A9R1_9BACL</name>